<protein>
    <recommendedName>
        <fullName evidence="3">DUF501 domain-containing protein</fullName>
    </recommendedName>
</protein>
<gene>
    <name evidence="1" type="ordered locus">Mar181_0374</name>
</gene>
<dbReference type="PANTHER" id="PTHR37163">
    <property type="entry name" value="CONSERVED PROTEIN"/>
    <property type="match status" value="1"/>
</dbReference>
<dbReference type="Pfam" id="PF04417">
    <property type="entry name" value="DUF501"/>
    <property type="match status" value="1"/>
</dbReference>
<dbReference type="PANTHER" id="PTHR37163:SF1">
    <property type="entry name" value="DUF501 DOMAIN-CONTAINING PROTEIN"/>
    <property type="match status" value="1"/>
</dbReference>
<dbReference type="InterPro" id="IPR007511">
    <property type="entry name" value="DUF501"/>
</dbReference>
<dbReference type="EMBL" id="CP002771">
    <property type="protein sequence ID" value="AEF53439.1"/>
    <property type="molecule type" value="Genomic_DNA"/>
</dbReference>
<sequence length="194" mass="22040">MDPEVCCQFSRFHPLTSANTNHIMTATLSQADIEIITAQLGRTPSGINAIAHSSPNGTPQVLEMETWVFDQPFPTLYWLSSKAIDKALAKIESQGVVKQLEQRIKEDETLREAHHASHQDYVTRRWQVMSDEHKAIIEEKGFKPLFDKLGIGGIANWDQVRCLHMHYAHHLVGDNVIGRIIDEEYNIRQIADAE</sequence>
<organism evidence="1 2">
    <name type="scientific">Marinomonas posidonica (strain CECT 7376 / NCIMB 14433 / IVIA-Po-181)</name>
    <dbReference type="NCBI Taxonomy" id="491952"/>
    <lineage>
        <taxon>Bacteria</taxon>
        <taxon>Pseudomonadati</taxon>
        <taxon>Pseudomonadota</taxon>
        <taxon>Gammaproteobacteria</taxon>
        <taxon>Oceanospirillales</taxon>
        <taxon>Oceanospirillaceae</taxon>
        <taxon>Marinomonas</taxon>
    </lineage>
</organism>
<keyword evidence="2" id="KW-1185">Reference proteome</keyword>
<proteinExistence type="predicted"/>
<evidence type="ECO:0000313" key="1">
    <source>
        <dbReference type="EMBL" id="AEF53439.1"/>
    </source>
</evidence>
<name>F6CYB2_MARPP</name>
<accession>F6CYB2</accession>
<dbReference type="STRING" id="491952.Mar181_0374"/>
<dbReference type="eggNOG" id="COG1507">
    <property type="taxonomic scope" value="Bacteria"/>
</dbReference>
<dbReference type="AlphaFoldDB" id="F6CYB2"/>
<evidence type="ECO:0008006" key="3">
    <source>
        <dbReference type="Google" id="ProtNLM"/>
    </source>
</evidence>
<dbReference type="KEGG" id="mpc:Mar181_0374"/>
<dbReference type="Proteomes" id="UP000009230">
    <property type="component" value="Chromosome"/>
</dbReference>
<evidence type="ECO:0000313" key="2">
    <source>
        <dbReference type="Proteomes" id="UP000009230"/>
    </source>
</evidence>
<reference evidence="1 2" key="1">
    <citation type="journal article" date="2012" name="Stand. Genomic Sci.">
        <title>Complete genome sequence of Marinomonas posidonica type strain (IVIA-Po-181(T)).</title>
        <authorList>
            <person name="Lucas-Elio P."/>
            <person name="Goodwin L."/>
            <person name="Woyke T."/>
            <person name="Pitluck S."/>
            <person name="Nolan M."/>
            <person name="Kyrpides N.C."/>
            <person name="Detter J.C."/>
            <person name="Copeland A."/>
            <person name="Lu M."/>
            <person name="Bruce D."/>
            <person name="Detter C."/>
            <person name="Tapia R."/>
            <person name="Han S."/>
            <person name="Land M.L."/>
            <person name="Ivanova N."/>
            <person name="Mikhailova N."/>
            <person name="Johnston A.W."/>
            <person name="Sanchez-Amat A."/>
        </authorList>
    </citation>
    <scope>NUCLEOTIDE SEQUENCE [LARGE SCALE GENOMIC DNA]</scope>
    <source>
        <strain evidence="2">CECT 7376 / NCIMB 14433 / IVIA-Po-181</strain>
    </source>
</reference>
<dbReference type="HOGENOM" id="CLU_097805_2_1_6"/>